<evidence type="ECO:0000313" key="15">
    <source>
        <dbReference type="EMBL" id="PZX08216.1"/>
    </source>
</evidence>
<evidence type="ECO:0000256" key="1">
    <source>
        <dbReference type="ARBA" id="ARBA00000677"/>
    </source>
</evidence>
<feature type="active site" evidence="11">
    <location>
        <position position="76"/>
    </location>
</feature>
<sequence length="183" mass="21016">MSNAKKEMMEWVIAILIGLVVVMLCRMYIATNYEVIGKSMMPTLEDHDRVIVTKLSNIDRMDIIIFKNPNTEAYVKRVIGLPGDSIKYENDELYINNKKVTETFLSSNLAYQHPEENFTEDFELEALTGQKTVPADKLFVLGDNRISSLDSRYFHFIDEQDVIGEVAARYWPLPDATINLVTE</sequence>
<dbReference type="EMBL" id="QKZI01000001">
    <property type="protein sequence ID" value="PZX08216.1"/>
    <property type="molecule type" value="Genomic_DNA"/>
</dbReference>
<name>A0A2W7PIM9_9BACI</name>
<dbReference type="Gene3D" id="2.10.109.10">
    <property type="entry name" value="Umud Fragment, subunit A"/>
    <property type="match status" value="1"/>
</dbReference>
<evidence type="ECO:0000256" key="4">
    <source>
        <dbReference type="ARBA" id="ARBA00013208"/>
    </source>
</evidence>
<dbReference type="InterPro" id="IPR019533">
    <property type="entry name" value="Peptidase_S26"/>
</dbReference>
<evidence type="ECO:0000259" key="14">
    <source>
        <dbReference type="Pfam" id="PF10502"/>
    </source>
</evidence>
<dbReference type="AlphaFoldDB" id="A0A2W7PIM9"/>
<feature type="domain" description="Peptidase S26" evidence="14">
    <location>
        <begin position="9"/>
        <end position="171"/>
    </location>
</feature>
<dbReference type="GO" id="GO:0005886">
    <property type="term" value="C:plasma membrane"/>
    <property type="evidence" value="ECO:0007669"/>
    <property type="project" value="UniProtKB-SubCell"/>
</dbReference>
<reference evidence="15 16" key="1">
    <citation type="submission" date="2018-06" db="EMBL/GenBank/DDBJ databases">
        <title>Genomic Encyclopedia of Type Strains, Phase IV (KMG-IV): sequencing the most valuable type-strain genomes for metagenomic binning, comparative biology and taxonomic classification.</title>
        <authorList>
            <person name="Goeker M."/>
        </authorList>
    </citation>
    <scope>NUCLEOTIDE SEQUENCE [LARGE SCALE GENOMIC DNA]</scope>
    <source>
        <strain evidence="15 16">DSM 5</strain>
    </source>
</reference>
<evidence type="ECO:0000256" key="7">
    <source>
        <dbReference type="ARBA" id="ARBA00022692"/>
    </source>
</evidence>
<dbReference type="InterPro" id="IPR019758">
    <property type="entry name" value="Pept_S26A_signal_pept_1_CS"/>
</dbReference>
<dbReference type="InterPro" id="IPR036286">
    <property type="entry name" value="LexA/Signal_pep-like_sf"/>
</dbReference>
<proteinExistence type="inferred from homology"/>
<comment type="similarity">
    <text evidence="3 13">Belongs to the peptidase S26 family.</text>
</comment>
<evidence type="ECO:0000256" key="2">
    <source>
        <dbReference type="ARBA" id="ARBA00004401"/>
    </source>
</evidence>
<keyword evidence="10 12" id="KW-0472">Membrane</keyword>
<dbReference type="InterPro" id="IPR019757">
    <property type="entry name" value="Pept_S26A_signal_pept_1_Lys-AS"/>
</dbReference>
<comment type="subcellular location">
    <subcellularLocation>
        <location evidence="2">Cell membrane</location>
        <topology evidence="2">Single-pass type II membrane protein</topology>
    </subcellularLocation>
    <subcellularLocation>
        <location evidence="13">Membrane</location>
        <topology evidence="13">Single-pass type II membrane protein</topology>
    </subcellularLocation>
</comment>
<evidence type="ECO:0000256" key="6">
    <source>
        <dbReference type="ARBA" id="ARBA00022670"/>
    </source>
</evidence>
<dbReference type="PRINTS" id="PR00727">
    <property type="entry name" value="LEADERPTASE"/>
</dbReference>
<organism evidence="15 16">
    <name type="scientific">Psychrobacillus insolitus</name>
    <dbReference type="NCBI Taxonomy" id="1461"/>
    <lineage>
        <taxon>Bacteria</taxon>
        <taxon>Bacillati</taxon>
        <taxon>Bacillota</taxon>
        <taxon>Bacilli</taxon>
        <taxon>Bacillales</taxon>
        <taxon>Bacillaceae</taxon>
        <taxon>Psychrobacillus</taxon>
    </lineage>
</organism>
<dbReference type="PROSITE" id="PS00501">
    <property type="entry name" value="SPASE_I_1"/>
    <property type="match status" value="1"/>
</dbReference>
<dbReference type="Proteomes" id="UP000248646">
    <property type="component" value="Unassembled WGS sequence"/>
</dbReference>
<accession>A0A2W7PIM9</accession>
<dbReference type="GO" id="GO:0009003">
    <property type="term" value="F:signal peptidase activity"/>
    <property type="evidence" value="ECO:0007669"/>
    <property type="project" value="UniProtKB-EC"/>
</dbReference>
<keyword evidence="8 12" id="KW-0378">Hydrolase</keyword>
<keyword evidence="16" id="KW-1185">Reference proteome</keyword>
<evidence type="ECO:0000313" key="16">
    <source>
        <dbReference type="Proteomes" id="UP000248646"/>
    </source>
</evidence>
<dbReference type="PROSITE" id="PS00760">
    <property type="entry name" value="SPASE_I_2"/>
    <property type="match status" value="1"/>
</dbReference>
<dbReference type="EC" id="3.4.21.89" evidence="4 12"/>
<keyword evidence="5" id="KW-1003">Cell membrane</keyword>
<evidence type="ECO:0000256" key="12">
    <source>
        <dbReference type="RuleBase" id="RU003993"/>
    </source>
</evidence>
<evidence type="ECO:0000256" key="11">
    <source>
        <dbReference type="PIRSR" id="PIRSR600223-1"/>
    </source>
</evidence>
<dbReference type="PROSITE" id="PS00761">
    <property type="entry name" value="SPASE_I_3"/>
    <property type="match status" value="1"/>
</dbReference>
<dbReference type="PANTHER" id="PTHR43390:SF1">
    <property type="entry name" value="CHLOROPLAST PROCESSING PEPTIDASE"/>
    <property type="match status" value="1"/>
</dbReference>
<dbReference type="GO" id="GO:0004252">
    <property type="term" value="F:serine-type endopeptidase activity"/>
    <property type="evidence" value="ECO:0007669"/>
    <property type="project" value="InterPro"/>
</dbReference>
<keyword evidence="6 12" id="KW-0645">Protease</keyword>
<dbReference type="RefSeq" id="WP_211309976.1">
    <property type="nucleotide sequence ID" value="NZ_QKZI01000001.1"/>
</dbReference>
<dbReference type="InterPro" id="IPR000223">
    <property type="entry name" value="Pept_S26A_signal_pept_1"/>
</dbReference>
<dbReference type="Pfam" id="PF10502">
    <property type="entry name" value="Peptidase_S26"/>
    <property type="match status" value="1"/>
</dbReference>
<evidence type="ECO:0000256" key="9">
    <source>
        <dbReference type="ARBA" id="ARBA00022989"/>
    </source>
</evidence>
<evidence type="ECO:0000256" key="5">
    <source>
        <dbReference type="ARBA" id="ARBA00022475"/>
    </source>
</evidence>
<dbReference type="GO" id="GO:0006465">
    <property type="term" value="P:signal peptide processing"/>
    <property type="evidence" value="ECO:0007669"/>
    <property type="project" value="InterPro"/>
</dbReference>
<dbReference type="FunFam" id="2.10.109.10:FF:000008">
    <property type="entry name" value="Signal peptidase I"/>
    <property type="match status" value="1"/>
</dbReference>
<feature type="transmembrane region" description="Helical" evidence="12">
    <location>
        <begin position="12"/>
        <end position="29"/>
    </location>
</feature>
<comment type="caution">
    <text evidence="15">The sequence shown here is derived from an EMBL/GenBank/DDBJ whole genome shotgun (WGS) entry which is preliminary data.</text>
</comment>
<protein>
    <recommendedName>
        <fullName evidence="4 12">Signal peptidase I</fullName>
        <ecNumber evidence="4 12">3.4.21.89</ecNumber>
    </recommendedName>
</protein>
<dbReference type="PANTHER" id="PTHR43390">
    <property type="entry name" value="SIGNAL PEPTIDASE I"/>
    <property type="match status" value="1"/>
</dbReference>
<dbReference type="NCBIfam" id="TIGR02227">
    <property type="entry name" value="sigpep_I_bact"/>
    <property type="match status" value="1"/>
</dbReference>
<dbReference type="SUPFAM" id="SSF51306">
    <property type="entry name" value="LexA/Signal peptidase"/>
    <property type="match status" value="1"/>
</dbReference>
<comment type="catalytic activity">
    <reaction evidence="1 12">
        <text>Cleavage of hydrophobic, N-terminal signal or leader sequences from secreted and periplasmic proteins.</text>
        <dbReference type="EC" id="3.4.21.89"/>
    </reaction>
</comment>
<keyword evidence="9 12" id="KW-1133">Transmembrane helix</keyword>
<gene>
    <name evidence="15" type="ORF">C7437_1011340</name>
</gene>
<feature type="active site" evidence="11">
    <location>
        <position position="39"/>
    </location>
</feature>
<evidence type="ECO:0000256" key="13">
    <source>
        <dbReference type="RuleBase" id="RU362042"/>
    </source>
</evidence>
<keyword evidence="7 12" id="KW-0812">Transmembrane</keyword>
<evidence type="ECO:0000256" key="8">
    <source>
        <dbReference type="ARBA" id="ARBA00022801"/>
    </source>
</evidence>
<evidence type="ECO:0000256" key="3">
    <source>
        <dbReference type="ARBA" id="ARBA00009370"/>
    </source>
</evidence>
<evidence type="ECO:0000256" key="10">
    <source>
        <dbReference type="ARBA" id="ARBA00023136"/>
    </source>
</evidence>
<dbReference type="InterPro" id="IPR019756">
    <property type="entry name" value="Pept_S26A_signal_pept_1_Ser-AS"/>
</dbReference>
<dbReference type="CDD" id="cd06530">
    <property type="entry name" value="S26_SPase_I"/>
    <property type="match status" value="1"/>
</dbReference>